<accession>A0ABW9H118</accession>
<keyword evidence="3" id="KW-1185">Reference proteome</keyword>
<feature type="transmembrane region" description="Helical" evidence="1">
    <location>
        <begin position="39"/>
        <end position="59"/>
    </location>
</feature>
<keyword evidence="1" id="KW-1133">Transmembrane helix</keyword>
<dbReference type="EMBL" id="JBJUVG010000016">
    <property type="protein sequence ID" value="MFM9414410.1"/>
    <property type="molecule type" value="Genomic_DNA"/>
</dbReference>
<sequence>MKTLPIRVLGRLLMITAYIMFLAALIRVDLGLISHVQAGIRVTVWLTLTVISAFVSDAVEI</sequence>
<proteinExistence type="predicted"/>
<dbReference type="Proteomes" id="UP001631949">
    <property type="component" value="Unassembled WGS sequence"/>
</dbReference>
<keyword evidence="1" id="KW-0812">Transmembrane</keyword>
<feature type="transmembrane region" description="Helical" evidence="1">
    <location>
        <begin position="12"/>
        <end position="33"/>
    </location>
</feature>
<evidence type="ECO:0000313" key="2">
    <source>
        <dbReference type="EMBL" id="MFM9414410.1"/>
    </source>
</evidence>
<name>A0ABW9H118_9FIRM</name>
<gene>
    <name evidence="2" type="ORF">ACKQTC_08520</name>
</gene>
<organism evidence="2 3">
    <name type="scientific">Peptococcus simiae</name>
    <dbReference type="NCBI Taxonomy" id="1643805"/>
    <lineage>
        <taxon>Bacteria</taxon>
        <taxon>Bacillati</taxon>
        <taxon>Bacillota</taxon>
        <taxon>Clostridia</taxon>
        <taxon>Eubacteriales</taxon>
        <taxon>Peptococcaceae</taxon>
        <taxon>Peptococcus</taxon>
    </lineage>
</organism>
<reference evidence="2 3" key="1">
    <citation type="journal article" date="2016" name="Int. J. Syst. Evol. Microbiol.">
        <title>Peptococcus simiae sp. nov., isolated from rhesus macaque faeces and emended description of the genus Peptococcus.</title>
        <authorList>
            <person name="Shkoporov A.N."/>
            <person name="Efimov B.A."/>
            <person name="Kondova I."/>
            <person name="Ouwerling B."/>
            <person name="Chaplin A.V."/>
            <person name="Shcherbakova V.A."/>
            <person name="Langermans J.A.M."/>
        </authorList>
    </citation>
    <scope>NUCLEOTIDE SEQUENCE [LARGE SCALE GENOMIC DNA]</scope>
    <source>
        <strain evidence="2 3">M108</strain>
    </source>
</reference>
<protein>
    <submittedName>
        <fullName evidence="2">Uncharacterized protein</fullName>
    </submittedName>
</protein>
<evidence type="ECO:0000256" key="1">
    <source>
        <dbReference type="SAM" id="Phobius"/>
    </source>
</evidence>
<comment type="caution">
    <text evidence="2">The sequence shown here is derived from an EMBL/GenBank/DDBJ whole genome shotgun (WGS) entry which is preliminary data.</text>
</comment>
<keyword evidence="1" id="KW-0472">Membrane</keyword>
<dbReference type="RefSeq" id="WP_408978024.1">
    <property type="nucleotide sequence ID" value="NZ_JBJUVG010000016.1"/>
</dbReference>
<evidence type="ECO:0000313" key="3">
    <source>
        <dbReference type="Proteomes" id="UP001631949"/>
    </source>
</evidence>